<feature type="transmembrane region" description="Helical" evidence="1">
    <location>
        <begin position="6"/>
        <end position="30"/>
    </location>
</feature>
<dbReference type="RefSeq" id="WP_203910436.1">
    <property type="nucleotide sequence ID" value="NZ_BONY01000028.1"/>
</dbReference>
<dbReference type="Gene3D" id="2.160.20.120">
    <property type="match status" value="1"/>
</dbReference>
<reference evidence="3" key="1">
    <citation type="submission" date="2021-01" db="EMBL/GenBank/DDBJ databases">
        <title>Whole genome shotgun sequence of Rhizocola hellebori NBRC 109834.</title>
        <authorList>
            <person name="Komaki H."/>
            <person name="Tamura T."/>
        </authorList>
    </citation>
    <scope>NUCLEOTIDE SEQUENCE</scope>
    <source>
        <strain evidence="3">NBRC 109834</strain>
    </source>
</reference>
<keyword evidence="1" id="KW-0472">Membrane</keyword>
<dbReference type="Pfam" id="PF13349">
    <property type="entry name" value="DUF4097"/>
    <property type="match status" value="1"/>
</dbReference>
<dbReference type="EMBL" id="BONY01000028">
    <property type="protein sequence ID" value="GIH06627.1"/>
    <property type="molecule type" value="Genomic_DNA"/>
</dbReference>
<keyword evidence="1" id="KW-1133">Transmembrane helix</keyword>
<evidence type="ECO:0000256" key="1">
    <source>
        <dbReference type="SAM" id="Phobius"/>
    </source>
</evidence>
<protein>
    <recommendedName>
        <fullName evidence="2">DUF4097 domain-containing protein</fullName>
    </recommendedName>
</protein>
<comment type="caution">
    <text evidence="3">The sequence shown here is derived from an EMBL/GenBank/DDBJ whole genome shotgun (WGS) entry which is preliminary data.</text>
</comment>
<dbReference type="InterPro" id="IPR025164">
    <property type="entry name" value="Toastrack_DUF4097"/>
</dbReference>
<evidence type="ECO:0000313" key="3">
    <source>
        <dbReference type="EMBL" id="GIH06627.1"/>
    </source>
</evidence>
<sequence length="258" mass="26890">MSTASTWRVIAATFTVGVVVAGALVAWSLLRPGNVKTETTQQIFGQAISHLIFTDFEASDVIVVAGTAGEVKVRRELRWSGDDRPQADESWQGDTLVVSHNCGNAQRDDCSMRYTITVPPATDVVAKTAAGDVVVRDITGPIEAHAVSGDIQLSGSAGQILVETVSGDIQGTGLRSSKVETRGVSGDVRLVFAVAPQTVLVSKVSGDTQVKVPAGSGPYRVDVETTSGDRSVTVDRASGAERAIEVTSTSGDVSVAYA</sequence>
<evidence type="ECO:0000313" key="4">
    <source>
        <dbReference type="Proteomes" id="UP000612899"/>
    </source>
</evidence>
<dbReference type="Proteomes" id="UP000612899">
    <property type="component" value="Unassembled WGS sequence"/>
</dbReference>
<gene>
    <name evidence="3" type="ORF">Rhe02_46940</name>
</gene>
<keyword evidence="4" id="KW-1185">Reference proteome</keyword>
<keyword evidence="1" id="KW-0812">Transmembrane</keyword>
<organism evidence="3 4">
    <name type="scientific">Rhizocola hellebori</name>
    <dbReference type="NCBI Taxonomy" id="1392758"/>
    <lineage>
        <taxon>Bacteria</taxon>
        <taxon>Bacillati</taxon>
        <taxon>Actinomycetota</taxon>
        <taxon>Actinomycetes</taxon>
        <taxon>Micromonosporales</taxon>
        <taxon>Micromonosporaceae</taxon>
        <taxon>Rhizocola</taxon>
    </lineage>
</organism>
<name>A0A8J3VHU1_9ACTN</name>
<feature type="domain" description="DUF4097" evidence="2">
    <location>
        <begin position="121"/>
        <end position="255"/>
    </location>
</feature>
<dbReference type="AlphaFoldDB" id="A0A8J3VHU1"/>
<proteinExistence type="predicted"/>
<evidence type="ECO:0000259" key="2">
    <source>
        <dbReference type="Pfam" id="PF13349"/>
    </source>
</evidence>
<accession>A0A8J3VHU1</accession>